<dbReference type="AlphaFoldDB" id="A0A5B8YNA3"/>
<keyword evidence="1" id="KW-1133">Transmembrane helix</keyword>
<dbReference type="Proteomes" id="UP000321954">
    <property type="component" value="Chromosome"/>
</dbReference>
<evidence type="ECO:0000256" key="1">
    <source>
        <dbReference type="SAM" id="Phobius"/>
    </source>
</evidence>
<dbReference type="KEGG" id="anp:FK178_05825"/>
<name>A0A5B8YNA3_9FLAO</name>
<dbReference type="EMBL" id="CP042476">
    <property type="protein sequence ID" value="QED37259.1"/>
    <property type="molecule type" value="Genomic_DNA"/>
</dbReference>
<protein>
    <submittedName>
        <fullName evidence="2">Uncharacterized protein</fullName>
    </submittedName>
</protein>
<keyword evidence="1" id="KW-0472">Membrane</keyword>
<evidence type="ECO:0000313" key="3">
    <source>
        <dbReference type="Proteomes" id="UP000321954"/>
    </source>
</evidence>
<sequence length="176" mass="20379">MKNKMLPNHHKSGFSLPENYFRDFEARLMEELNEPQVSGNAYKGDPGFKVPENYFEGFEGKVLEKLNEERTVTKVIPLYRRKKFYYAAAVAAVFTGLFSTLLFNPPGNDINIDSLELSAIENYLDDEYLNFDKKEISVFMTDYSYTLDNFSTSRLSDEAVLEYISENVEDPNLLFE</sequence>
<gene>
    <name evidence="2" type="ORF">FK178_05825</name>
</gene>
<proteinExistence type="predicted"/>
<feature type="transmembrane region" description="Helical" evidence="1">
    <location>
        <begin position="84"/>
        <end position="103"/>
    </location>
</feature>
<keyword evidence="1" id="KW-0812">Transmembrane</keyword>
<reference evidence="2 3" key="1">
    <citation type="submission" date="2019-08" db="EMBL/GenBank/DDBJ databases">
        <title>Antarcticibacterium arcticum sp. nov., a bacterium isolated from marine sediment of the Canadian Beaufort Sea.</title>
        <authorList>
            <person name="Lee Y.M."/>
            <person name="Baek K."/>
            <person name="Lee D.-H."/>
            <person name="Shin S.C."/>
            <person name="Jin Y.K."/>
            <person name="Park Y."/>
        </authorList>
    </citation>
    <scope>NUCLEOTIDE SEQUENCE [LARGE SCALE GENOMIC DNA]</scope>
    <source>
        <strain evidence="2 3">PAMC 28998</strain>
    </source>
</reference>
<dbReference type="OrthoDB" id="981524at2"/>
<dbReference type="RefSeq" id="WP_146832030.1">
    <property type="nucleotide sequence ID" value="NZ_CP042476.1"/>
</dbReference>
<keyword evidence="3" id="KW-1185">Reference proteome</keyword>
<accession>A0A5B8YNA3</accession>
<evidence type="ECO:0000313" key="2">
    <source>
        <dbReference type="EMBL" id="QED37259.1"/>
    </source>
</evidence>
<organism evidence="2 3">
    <name type="scientific">Antarcticibacterium arcticum</name>
    <dbReference type="NCBI Taxonomy" id="2585771"/>
    <lineage>
        <taxon>Bacteria</taxon>
        <taxon>Pseudomonadati</taxon>
        <taxon>Bacteroidota</taxon>
        <taxon>Flavobacteriia</taxon>
        <taxon>Flavobacteriales</taxon>
        <taxon>Flavobacteriaceae</taxon>
        <taxon>Antarcticibacterium</taxon>
    </lineage>
</organism>